<sequence length="1254" mass="132688">MHYNFTRLYLLILIFISFGQQNFAQITQPTAKIAPAALNQPHPEKSLQFIQNKNQWDKSVAFVAPLPGGRLFLQDKSLVYTFFDESTLAHAHATPKAANTGNTIDKIKAHAYKVTFEGAGTASAAITGQQASEALRNYYIGKDPSRWATGVKAFAEVTYEALYPGITMHLFEKAAHLKYEFLLQPQADPAQIRLRYQGADKLFIQNNELHIKTSVTEVVEQKPYAYQLYNNQPVEVPCFFKLDGEVVTFEFPAGYDRNKPLVIDPVLVFSSYSGSQADNWGFTATYDEEGNMYSGGIVAGFGFPATIGAYDVDWGSNPDGGSGTGWDIGILKYKTNASGAASLLYATYLGGSRSDVPNSLVVNSKDELLILGVTGSDNYPTTAGAHDRSFNGGSPSIMPLNGIQFNRGTDLFISRLRSDGSALLASTFLGGTADDGILSDATARHPLDRNYGDQFRGDIFTDAADQVYIVSSTRSPNFPVANGFQSTFGGGSNDGVVAKLTPALTVQWSSFMGGGGADAAYSVQLDASNNIFICGGTTSADLPGTNGAFLSGSRGGQADGFVAKINNNGSALQRVSYIGTSAYDQTYFVQLDGENNVYLLGQTLGNYPVSAGVYSVSGGRQFIHKLNNDLTGSLLSTTFGTANSPQLNISPTAFLVDNCNRIYVAGWGGGANANPPYSNGTTMGLPTSNDGHQRTTDGNDFYLMLLSRDAKALEYATFFGGVQATTSGEHVDGGTSRFDKRGFVYQAVCAGCRASQAFPTTPGAWSRTNNADNCNNGSFKFDFNIVLAEAGPDQEICANAAPFQLSGFSPATGGTWSGPGVSTNGTFTPNANLTGLQTLTYTVANGSCTSTSTKTINVLPLPTVAITGLPPSMCLPITAFTLVGTPAGGTFTGPGMSGNIFTPATAGAGTHTITYRFADPAGCTVTISQQVVISEMPAVTAGPDERICSGSFPLLLSGFSPAGGTWSGTGVSPNGLFKPSEALVGTHLLTYTVTSGSCTVAKTKTVVIDPTVKFTQGPDLALCPGAAAFAITDIIPPGGTWSGTGVSPDGIFTPASGMNGPQALTYFVTVGACSGISTKNVTVSALPEVRASAVPTECGTETQLQGFAPFTASFTNTTTGATGYLWDFGDGSTSAEAVPTHQYTSEGSYDVTLTVYFGNNCSLKRPIAAVQVEKKQMVPNVFTPNNDGLNDTFVPRVTCLPTDLKIFNRWGKQVYEQKNYQNNWGGTGLSDGIYYYQLTSTKGQIWKGWVEIIR</sequence>
<dbReference type="CDD" id="cd00146">
    <property type="entry name" value="PKD"/>
    <property type="match status" value="1"/>
</dbReference>
<organism evidence="3 4">
    <name type="scientific">Adhaeribacter aerolatus</name>
    <dbReference type="NCBI Taxonomy" id="670289"/>
    <lineage>
        <taxon>Bacteria</taxon>
        <taxon>Pseudomonadati</taxon>
        <taxon>Bacteroidota</taxon>
        <taxon>Cytophagia</taxon>
        <taxon>Cytophagales</taxon>
        <taxon>Hymenobacteraceae</taxon>
        <taxon>Adhaeribacter</taxon>
    </lineage>
</organism>
<evidence type="ECO:0000259" key="2">
    <source>
        <dbReference type="PROSITE" id="PS50093"/>
    </source>
</evidence>
<reference evidence="3 4" key="1">
    <citation type="submission" date="2019-07" db="EMBL/GenBank/DDBJ databases">
        <title>Whole genome shotgun sequence of Adhaeribacter aerolatus NBRC 106133.</title>
        <authorList>
            <person name="Hosoyama A."/>
            <person name="Uohara A."/>
            <person name="Ohji S."/>
            <person name="Ichikawa N."/>
        </authorList>
    </citation>
    <scope>NUCLEOTIDE SEQUENCE [LARGE SCALE GENOMIC DNA]</scope>
    <source>
        <strain evidence="3 4">NBRC 106133</strain>
    </source>
</reference>
<dbReference type="Pfam" id="PF25778">
    <property type="entry name" value="DUF7948"/>
    <property type="match status" value="1"/>
</dbReference>
<dbReference type="OrthoDB" id="1652165at2"/>
<dbReference type="InterPro" id="IPR022409">
    <property type="entry name" value="PKD/Chitinase_dom"/>
</dbReference>
<dbReference type="SUPFAM" id="SSF49299">
    <property type="entry name" value="PKD domain"/>
    <property type="match status" value="1"/>
</dbReference>
<feature type="chain" id="PRO_5022188665" description="PKD domain-containing protein" evidence="1">
    <location>
        <begin position="25"/>
        <end position="1254"/>
    </location>
</feature>
<dbReference type="InterPro" id="IPR057708">
    <property type="entry name" value="DUF7948"/>
</dbReference>
<dbReference type="InterPro" id="IPR026341">
    <property type="entry name" value="T9SS_type_B"/>
</dbReference>
<dbReference type="Proteomes" id="UP000321532">
    <property type="component" value="Unassembled WGS sequence"/>
</dbReference>
<dbReference type="PROSITE" id="PS50093">
    <property type="entry name" value="PKD"/>
    <property type="match status" value="1"/>
</dbReference>
<feature type="domain" description="PKD" evidence="2">
    <location>
        <begin position="1110"/>
        <end position="1155"/>
    </location>
</feature>
<dbReference type="PANTHER" id="PTHR35580">
    <property type="entry name" value="CELL SURFACE GLYCOPROTEIN (S-LAYER PROTEIN)-LIKE PROTEIN"/>
    <property type="match status" value="1"/>
</dbReference>
<dbReference type="Gene3D" id="2.60.40.10">
    <property type="entry name" value="Immunoglobulins"/>
    <property type="match status" value="1"/>
</dbReference>
<dbReference type="InterPro" id="IPR000601">
    <property type="entry name" value="PKD_dom"/>
</dbReference>
<comment type="caution">
    <text evidence="3">The sequence shown here is derived from an EMBL/GenBank/DDBJ whole genome shotgun (WGS) entry which is preliminary data.</text>
</comment>
<evidence type="ECO:0000313" key="4">
    <source>
        <dbReference type="Proteomes" id="UP000321532"/>
    </source>
</evidence>
<keyword evidence="1" id="KW-0732">Signal</keyword>
<proteinExistence type="predicted"/>
<evidence type="ECO:0000313" key="3">
    <source>
        <dbReference type="EMBL" id="GEO05617.1"/>
    </source>
</evidence>
<dbReference type="PANTHER" id="PTHR35580:SF1">
    <property type="entry name" value="PHYTASE-LIKE DOMAIN-CONTAINING PROTEIN"/>
    <property type="match status" value="1"/>
</dbReference>
<dbReference type="RefSeq" id="WP_146899978.1">
    <property type="nucleotide sequence ID" value="NZ_BJYS01000025.1"/>
</dbReference>
<keyword evidence="4" id="KW-1185">Reference proteome</keyword>
<feature type="signal peptide" evidence="1">
    <location>
        <begin position="1"/>
        <end position="24"/>
    </location>
</feature>
<dbReference type="Pfam" id="PF13585">
    <property type="entry name" value="CHU_C"/>
    <property type="match status" value="1"/>
</dbReference>
<evidence type="ECO:0000256" key="1">
    <source>
        <dbReference type="SAM" id="SignalP"/>
    </source>
</evidence>
<dbReference type="InterPro" id="IPR013783">
    <property type="entry name" value="Ig-like_fold"/>
</dbReference>
<dbReference type="EMBL" id="BJYS01000025">
    <property type="protein sequence ID" value="GEO05617.1"/>
    <property type="molecule type" value="Genomic_DNA"/>
</dbReference>
<accession>A0A512B1E5</accession>
<name>A0A512B1E5_9BACT</name>
<protein>
    <recommendedName>
        <fullName evidence="2">PKD domain-containing protein</fullName>
    </recommendedName>
</protein>
<dbReference type="InterPro" id="IPR052918">
    <property type="entry name" value="Motility_Chemotaxis_Reg"/>
</dbReference>
<dbReference type="SMART" id="SM00089">
    <property type="entry name" value="PKD"/>
    <property type="match status" value="2"/>
</dbReference>
<dbReference type="InterPro" id="IPR035986">
    <property type="entry name" value="PKD_dom_sf"/>
</dbReference>
<dbReference type="Pfam" id="PF18911">
    <property type="entry name" value="PKD_4"/>
    <property type="match status" value="1"/>
</dbReference>
<dbReference type="AlphaFoldDB" id="A0A512B1E5"/>
<gene>
    <name evidence="3" type="ORF">AAE02nite_32810</name>
</gene>
<dbReference type="NCBIfam" id="TIGR04131">
    <property type="entry name" value="Bac_Flav_CTERM"/>
    <property type="match status" value="1"/>
</dbReference>